<dbReference type="AlphaFoldDB" id="A0A0L8HHX6"/>
<feature type="compositionally biased region" description="Polar residues" evidence="1">
    <location>
        <begin position="301"/>
        <end position="325"/>
    </location>
</feature>
<feature type="compositionally biased region" description="Polar residues" evidence="1">
    <location>
        <begin position="261"/>
        <end position="294"/>
    </location>
</feature>
<feature type="transmembrane region" description="Helical" evidence="2">
    <location>
        <begin position="793"/>
        <end position="813"/>
    </location>
</feature>
<feature type="region of interest" description="Disordered" evidence="1">
    <location>
        <begin position="150"/>
        <end position="181"/>
    </location>
</feature>
<evidence type="ECO:0000256" key="2">
    <source>
        <dbReference type="SAM" id="Phobius"/>
    </source>
</evidence>
<evidence type="ECO:0000256" key="3">
    <source>
        <dbReference type="SAM" id="SignalP"/>
    </source>
</evidence>
<keyword evidence="2" id="KW-0812">Transmembrane</keyword>
<feature type="region of interest" description="Disordered" evidence="1">
    <location>
        <begin position="957"/>
        <end position="987"/>
    </location>
</feature>
<proteinExistence type="predicted"/>
<dbReference type="EMBL" id="KQ418096">
    <property type="protein sequence ID" value="KOF88847.1"/>
    <property type="molecule type" value="Genomic_DNA"/>
</dbReference>
<feature type="compositionally biased region" description="Polar residues" evidence="1">
    <location>
        <begin position="150"/>
        <end position="174"/>
    </location>
</feature>
<name>A0A0L8HHX6_OCTBM</name>
<evidence type="ECO:0000313" key="4">
    <source>
        <dbReference type="EMBL" id="KOF88847.1"/>
    </source>
</evidence>
<feature type="compositionally biased region" description="Polar residues" evidence="1">
    <location>
        <begin position="396"/>
        <end position="428"/>
    </location>
</feature>
<feature type="chain" id="PRO_5007416928" description="SEA domain-containing protein" evidence="3">
    <location>
        <begin position="21"/>
        <end position="987"/>
    </location>
</feature>
<reference evidence="4" key="1">
    <citation type="submission" date="2015-07" db="EMBL/GenBank/DDBJ databases">
        <title>MeaNS - Measles Nucleotide Surveillance Program.</title>
        <authorList>
            <person name="Tran T."/>
            <person name="Druce J."/>
        </authorList>
    </citation>
    <scope>NUCLEOTIDE SEQUENCE</scope>
    <source>
        <strain evidence="4">UCB-OBI-ISO-001</strain>
        <tissue evidence="4">Gonad</tissue>
    </source>
</reference>
<protein>
    <recommendedName>
        <fullName evidence="5">SEA domain-containing protein</fullName>
    </recommendedName>
</protein>
<gene>
    <name evidence="4" type="ORF">OCBIM_22014159mg</name>
</gene>
<sequence length="987" mass="106608">MTSATCSVVFVICILQCVTSMSSQRLKPSKTLTDTIQTQILSSAVAASNTLRTTQIASSLSSSDDALKSQTSLEPSQTLTAPKTLSKSSISTLYGITRSTRSLLHDTSTLTGTSTHALPKSLRTETPVLSRSVPIIPENTMTATKSVKLTDDSTALSPQRTSVESVHIPTTTSTEQEHSPSKSFVVLSSSVVNKVEHVERSTKMVSHSSLANVHLTPSMTSDMISTTHSSTIQPSPSLATPQKTDVTSTLLVPSRVMLSEGTHSTAQSSQGYVTHSVSPSDQSTSRPVRLTSQPNIPPSVDSVTPSTTLFVSRNKSVNPGRTSSVPPMIPPTNQPTSTNNIPTNTISTQADFASKINSQPFLVSSSSLSLSSRIESTPQDSSVSSLSQGSSASQQTISLPFTPNSKATLLSSESQKTDGTYEITSPISTPTLNSQLVETKWSSSVESGKFTETSLSSNSNKSSTAFPELATSNVRVTDNLLESSSPVSLTQTVIPSETEPISLTLSVTSTPYMSSNLSHIELLKPSHSTSYNTMSMYTSSVELHSALTSIITEIIPTRTKVNMSKTYFNASNTSGLVFSTANTVFVSVSSSQIGIPILSRSTQYSKLLKSPKTLSADSTISKHSSTVTVYSITPSNHETQMHTRISHPTQTVIKTTNSTPLGASTTLPPHNKTFEIVFNGLCTPLAERHLYGQFSDNIRYIVSRKLSISYDSVVVHNLTCASVHVYVTLLNIVTQRITENFKELVGSRKLNISVISKQGELHYSAVKLKTIAEPSVQKELQTGAYEKDSKTSVITIACSAIVAMLVIGLVVALRECYRRKHTQTFDLTNTPNVHMKLEDFTLTRIPRSSTWYSDEGVAIQRFSETNGSTMQKSSNGISKQPTISCISDILKDKEADGEELRPFSYSILSNNSRKDSQDTTVSITSDSNFAYSTDSLVPLPKSSSGMHGAVNPIYFGDEMPQMGSNNRLDQNVNPSDTHEQFRQVYNQ</sequence>
<feature type="region of interest" description="Disordered" evidence="1">
    <location>
        <begin position="394"/>
        <end position="428"/>
    </location>
</feature>
<feature type="compositionally biased region" description="Low complexity" evidence="1">
    <location>
        <begin position="334"/>
        <end position="345"/>
    </location>
</feature>
<accession>A0A0L8HHX6</accession>
<evidence type="ECO:0008006" key="5">
    <source>
        <dbReference type="Google" id="ProtNLM"/>
    </source>
</evidence>
<dbReference type="OrthoDB" id="6094394at2759"/>
<keyword evidence="3" id="KW-0732">Signal</keyword>
<dbReference type="OMA" id="HIENSAI"/>
<dbReference type="EMBL" id="KQ418096">
    <property type="protein sequence ID" value="KOF88846.1"/>
    <property type="molecule type" value="Genomic_DNA"/>
</dbReference>
<feature type="region of interest" description="Disordered" evidence="1">
    <location>
        <begin position="221"/>
        <end position="245"/>
    </location>
</feature>
<feature type="region of interest" description="Disordered" evidence="1">
    <location>
        <begin position="261"/>
        <end position="345"/>
    </location>
</feature>
<feature type="signal peptide" evidence="3">
    <location>
        <begin position="1"/>
        <end position="20"/>
    </location>
</feature>
<organism evidence="4">
    <name type="scientific">Octopus bimaculoides</name>
    <name type="common">California two-spotted octopus</name>
    <dbReference type="NCBI Taxonomy" id="37653"/>
    <lineage>
        <taxon>Eukaryota</taxon>
        <taxon>Metazoa</taxon>
        <taxon>Spiralia</taxon>
        <taxon>Lophotrochozoa</taxon>
        <taxon>Mollusca</taxon>
        <taxon>Cephalopoda</taxon>
        <taxon>Coleoidea</taxon>
        <taxon>Octopodiformes</taxon>
        <taxon>Octopoda</taxon>
        <taxon>Incirrata</taxon>
        <taxon>Octopodidae</taxon>
        <taxon>Octopus</taxon>
    </lineage>
</organism>
<feature type="compositionally biased region" description="Polar residues" evidence="1">
    <location>
        <begin position="962"/>
        <end position="975"/>
    </location>
</feature>
<evidence type="ECO:0000256" key="1">
    <source>
        <dbReference type="SAM" id="MobiDB-lite"/>
    </source>
</evidence>
<keyword evidence="2" id="KW-0472">Membrane</keyword>
<keyword evidence="2" id="KW-1133">Transmembrane helix</keyword>
<dbReference type="KEGG" id="obi:106870559"/>